<feature type="chain" id="PRO_5020635396" evidence="1">
    <location>
        <begin position="20"/>
        <end position="189"/>
    </location>
</feature>
<keyword evidence="4" id="KW-1185">Reference proteome</keyword>
<dbReference type="Pfam" id="PF04264">
    <property type="entry name" value="YceI"/>
    <property type="match status" value="1"/>
</dbReference>
<dbReference type="OrthoDB" id="951410at2"/>
<dbReference type="PANTHER" id="PTHR34406:SF1">
    <property type="entry name" value="PROTEIN YCEI"/>
    <property type="match status" value="1"/>
</dbReference>
<name>A0A4R7CTR5_9SPHI</name>
<dbReference type="SUPFAM" id="SSF101874">
    <property type="entry name" value="YceI-like"/>
    <property type="match status" value="1"/>
</dbReference>
<protein>
    <submittedName>
        <fullName evidence="3">Polyisoprenoid-binding protein YceI</fullName>
    </submittedName>
</protein>
<dbReference type="Gene3D" id="2.40.128.110">
    <property type="entry name" value="Lipid/polyisoprenoid-binding, YceI-like"/>
    <property type="match status" value="1"/>
</dbReference>
<comment type="caution">
    <text evidence="3">The sequence shown here is derived from an EMBL/GenBank/DDBJ whole genome shotgun (WGS) entry which is preliminary data.</text>
</comment>
<dbReference type="AlphaFoldDB" id="A0A4R7CTR5"/>
<sequence length="189" mass="20572">MKKTILLVAFLSVITATMAQRTNLIIDTKASTVHWTAKKVVGGHEGTINLKSGSLQTDKGKIVGGEFIIDMNSLACTDAPKLTGHLKNEDFFNVPEYSTAKLVITKVDNSKANPVLHGNLTIKDKTKAISFPAKVTKSDGSGLEAEAMGIKINRLDFDIKYRSASFFADLGNRAIEDEFTLDVKIKAKK</sequence>
<keyword evidence="1" id="KW-0732">Signal</keyword>
<accession>A0A4R7CTR5</accession>
<evidence type="ECO:0000256" key="1">
    <source>
        <dbReference type="SAM" id="SignalP"/>
    </source>
</evidence>
<gene>
    <name evidence="3" type="ORF">B0I21_108178</name>
</gene>
<dbReference type="PANTHER" id="PTHR34406">
    <property type="entry name" value="PROTEIN YCEI"/>
    <property type="match status" value="1"/>
</dbReference>
<evidence type="ECO:0000313" key="3">
    <source>
        <dbReference type="EMBL" id="TDS11118.1"/>
    </source>
</evidence>
<dbReference type="InterPro" id="IPR007372">
    <property type="entry name" value="Lipid/polyisoprenoid-bd_YceI"/>
</dbReference>
<dbReference type="Proteomes" id="UP000294752">
    <property type="component" value="Unassembled WGS sequence"/>
</dbReference>
<dbReference type="InterPro" id="IPR036761">
    <property type="entry name" value="TTHA0802/YceI-like_sf"/>
</dbReference>
<dbReference type="RefSeq" id="WP_133641549.1">
    <property type="nucleotide sequence ID" value="NZ_SNZV01000008.1"/>
</dbReference>
<dbReference type="SMART" id="SM00867">
    <property type="entry name" value="YceI"/>
    <property type="match status" value="1"/>
</dbReference>
<dbReference type="EMBL" id="SNZV01000008">
    <property type="protein sequence ID" value="TDS11118.1"/>
    <property type="molecule type" value="Genomic_DNA"/>
</dbReference>
<feature type="domain" description="Lipid/polyisoprenoid-binding YceI-like" evidence="2">
    <location>
        <begin position="23"/>
        <end position="188"/>
    </location>
</feature>
<proteinExistence type="predicted"/>
<evidence type="ECO:0000313" key="4">
    <source>
        <dbReference type="Proteomes" id="UP000294752"/>
    </source>
</evidence>
<organism evidence="3 4">
    <name type="scientific">Sphingobacterium paludis</name>
    <dbReference type="NCBI Taxonomy" id="1476465"/>
    <lineage>
        <taxon>Bacteria</taxon>
        <taxon>Pseudomonadati</taxon>
        <taxon>Bacteroidota</taxon>
        <taxon>Sphingobacteriia</taxon>
        <taxon>Sphingobacteriales</taxon>
        <taxon>Sphingobacteriaceae</taxon>
        <taxon>Sphingobacterium</taxon>
    </lineage>
</organism>
<feature type="signal peptide" evidence="1">
    <location>
        <begin position="1"/>
        <end position="19"/>
    </location>
</feature>
<evidence type="ECO:0000259" key="2">
    <source>
        <dbReference type="SMART" id="SM00867"/>
    </source>
</evidence>
<reference evidence="3 4" key="1">
    <citation type="submission" date="2019-03" db="EMBL/GenBank/DDBJ databases">
        <title>Genomic Encyclopedia of Type Strains, Phase III (KMG-III): the genomes of soil and plant-associated and newly described type strains.</title>
        <authorList>
            <person name="Whitman W."/>
        </authorList>
    </citation>
    <scope>NUCLEOTIDE SEQUENCE [LARGE SCALE GENOMIC DNA]</scope>
    <source>
        <strain evidence="3 4">CGMCC 1.12801</strain>
    </source>
</reference>